<dbReference type="PANTHER" id="PTHR43489:SF6">
    <property type="entry name" value="HYDROXYPYRUVATE ISOMERASE-RELATED"/>
    <property type="match status" value="1"/>
</dbReference>
<reference evidence="5 6" key="1">
    <citation type="submission" date="2019-12" db="EMBL/GenBank/DDBJ databases">
        <title>Complete genome sequence of Algicella marina strain 9Alg 56(T) isolated from the red alga Tichocarpus crinitus.</title>
        <authorList>
            <person name="Kim S.-G."/>
            <person name="Nedashkovskaya O.I."/>
        </authorList>
    </citation>
    <scope>NUCLEOTIDE SEQUENCE [LARGE SCALE GENOMIC DNA]</scope>
    <source>
        <strain evidence="5 6">9Alg 56</strain>
    </source>
</reference>
<dbReference type="InterPro" id="IPR013022">
    <property type="entry name" value="Xyl_isomerase-like_TIM-brl"/>
</dbReference>
<sequence length="263" mass="28040">MLKFSANLGFLWSDLPLVERIHAAGAAGFDAVEDHFPYDTPAAETRAALAETGLRMVSINTRPGDMAAGDFGLASLPSRVTEAQEAIAEAIEYAETIGANSVHVMAGRSAGDPAEADTFLNNLAHALRLAGAAGVDILIEPLNPRDAPGYLLRSLEAAAGICQTLDNHPGLKVMFDCYHLQITGGDLLTRYRNHAGRIGHIQFASVPDRTEPGTGEVNYHWLLPALQAAGYEGFFGSEYRPKTTVEQGLGWLQSLRSATLAGP</sequence>
<dbReference type="InterPro" id="IPR036237">
    <property type="entry name" value="Xyl_isomerase-like_sf"/>
</dbReference>
<proteinExistence type="inferred from homology"/>
<keyword evidence="1 2" id="KW-0413">Isomerase</keyword>
<organism evidence="5 6">
    <name type="scientific">Algicella marina</name>
    <dbReference type="NCBI Taxonomy" id="2683284"/>
    <lineage>
        <taxon>Bacteria</taxon>
        <taxon>Pseudomonadati</taxon>
        <taxon>Pseudomonadota</taxon>
        <taxon>Alphaproteobacteria</taxon>
        <taxon>Rhodobacterales</taxon>
        <taxon>Paracoccaceae</taxon>
        <taxon>Algicella</taxon>
    </lineage>
</organism>
<accession>A0A6P1T6S2</accession>
<dbReference type="InterPro" id="IPR026040">
    <property type="entry name" value="HyI-like"/>
</dbReference>
<feature type="active site" description="Proton donor/acceptor" evidence="3">
    <location>
        <position position="238"/>
    </location>
</feature>
<protein>
    <submittedName>
        <fullName evidence="5">TIM barrel protein</fullName>
    </submittedName>
</protein>
<comment type="similarity">
    <text evidence="2">Belongs to the hyi family.</text>
</comment>
<evidence type="ECO:0000313" key="5">
    <source>
        <dbReference type="EMBL" id="QHQ37186.1"/>
    </source>
</evidence>
<evidence type="ECO:0000259" key="4">
    <source>
        <dbReference type="Pfam" id="PF01261"/>
    </source>
</evidence>
<gene>
    <name evidence="5" type="ORF">GO499_19355</name>
</gene>
<evidence type="ECO:0000256" key="2">
    <source>
        <dbReference type="PIRNR" id="PIRNR006241"/>
    </source>
</evidence>
<dbReference type="GO" id="GO:0008903">
    <property type="term" value="F:hydroxypyruvate isomerase activity"/>
    <property type="evidence" value="ECO:0007669"/>
    <property type="project" value="TreeGrafter"/>
</dbReference>
<dbReference type="SUPFAM" id="SSF51658">
    <property type="entry name" value="Xylose isomerase-like"/>
    <property type="match status" value="1"/>
</dbReference>
<dbReference type="RefSeq" id="WP_161863727.1">
    <property type="nucleotide sequence ID" value="NZ_CP046620.1"/>
</dbReference>
<dbReference type="PANTHER" id="PTHR43489">
    <property type="entry name" value="ISOMERASE"/>
    <property type="match status" value="1"/>
</dbReference>
<dbReference type="EMBL" id="CP046620">
    <property type="protein sequence ID" value="QHQ37186.1"/>
    <property type="molecule type" value="Genomic_DNA"/>
</dbReference>
<evidence type="ECO:0000313" key="6">
    <source>
        <dbReference type="Proteomes" id="UP000464495"/>
    </source>
</evidence>
<dbReference type="GO" id="GO:0046487">
    <property type="term" value="P:glyoxylate metabolic process"/>
    <property type="evidence" value="ECO:0007669"/>
    <property type="project" value="TreeGrafter"/>
</dbReference>
<name>A0A6P1T6S2_9RHOB</name>
<dbReference type="Pfam" id="PF01261">
    <property type="entry name" value="AP_endonuc_2"/>
    <property type="match status" value="1"/>
</dbReference>
<feature type="active site" description="Proton donor/acceptor" evidence="3">
    <location>
        <position position="140"/>
    </location>
</feature>
<feature type="domain" description="Xylose isomerase-like TIM barrel" evidence="4">
    <location>
        <begin position="22"/>
        <end position="254"/>
    </location>
</feature>
<dbReference type="Gene3D" id="3.20.20.150">
    <property type="entry name" value="Divalent-metal-dependent TIM barrel enzymes"/>
    <property type="match status" value="1"/>
</dbReference>
<keyword evidence="6" id="KW-1185">Reference proteome</keyword>
<dbReference type="Proteomes" id="UP000464495">
    <property type="component" value="Chromosome"/>
</dbReference>
<evidence type="ECO:0000256" key="1">
    <source>
        <dbReference type="ARBA" id="ARBA00023235"/>
    </source>
</evidence>
<dbReference type="AlphaFoldDB" id="A0A6P1T6S2"/>
<evidence type="ECO:0000256" key="3">
    <source>
        <dbReference type="PIRSR" id="PIRSR006241-50"/>
    </source>
</evidence>
<dbReference type="KEGG" id="amaq:GO499_19355"/>
<dbReference type="InterPro" id="IPR050417">
    <property type="entry name" value="Sugar_Epim/Isomerase"/>
</dbReference>
<dbReference type="PIRSF" id="PIRSF006241">
    <property type="entry name" value="HyI"/>
    <property type="match status" value="1"/>
</dbReference>